<evidence type="ECO:0000256" key="4">
    <source>
        <dbReference type="ARBA" id="ARBA00022801"/>
    </source>
</evidence>
<dbReference type="SUPFAM" id="SSF51445">
    <property type="entry name" value="(Trans)glycosidases"/>
    <property type="match status" value="1"/>
</dbReference>
<evidence type="ECO:0000313" key="9">
    <source>
        <dbReference type="EMBL" id="SFU45821.1"/>
    </source>
</evidence>
<dbReference type="EC" id="3.2.1.10" evidence="7"/>
<dbReference type="SUPFAM" id="SSF51011">
    <property type="entry name" value="Glycosyl hydrolase domain"/>
    <property type="match status" value="1"/>
</dbReference>
<evidence type="ECO:0000256" key="6">
    <source>
        <dbReference type="ARBA" id="ARBA00036217"/>
    </source>
</evidence>
<protein>
    <recommendedName>
        <fullName evidence="7">oligo-1,6-glucosidase</fullName>
        <ecNumber evidence="7">3.2.1.10</ecNumber>
    </recommendedName>
</protein>
<dbReference type="Gene3D" id="3.20.20.80">
    <property type="entry name" value="Glycosidases"/>
    <property type="match status" value="1"/>
</dbReference>
<dbReference type="GO" id="GO:0004556">
    <property type="term" value="F:alpha-amylase activity"/>
    <property type="evidence" value="ECO:0007669"/>
    <property type="project" value="TreeGrafter"/>
</dbReference>
<dbReference type="Proteomes" id="UP000183508">
    <property type="component" value="Unassembled WGS sequence"/>
</dbReference>
<keyword evidence="4" id="KW-0378">Hydrolase</keyword>
<dbReference type="GO" id="GO:0009313">
    <property type="term" value="P:oligosaccharide catabolic process"/>
    <property type="evidence" value="ECO:0007669"/>
    <property type="project" value="TreeGrafter"/>
</dbReference>
<evidence type="ECO:0000259" key="8">
    <source>
        <dbReference type="SMART" id="SM00642"/>
    </source>
</evidence>
<dbReference type="FunFam" id="3.20.20.80:FF:000014">
    <property type="entry name" value="Alpha,alpha-phosphotrehalase"/>
    <property type="match status" value="1"/>
</dbReference>
<reference evidence="10" key="1">
    <citation type="submission" date="2016-10" db="EMBL/GenBank/DDBJ databases">
        <authorList>
            <person name="Varghese N."/>
        </authorList>
    </citation>
    <scope>NUCLEOTIDE SEQUENCE [LARGE SCALE GENOMIC DNA]</scope>
    <source>
        <strain evidence="10">DSM 17980</strain>
    </source>
</reference>
<dbReference type="NCBIfam" id="NF008183">
    <property type="entry name" value="PRK10933.1"/>
    <property type="match status" value="1"/>
</dbReference>
<comment type="similarity">
    <text evidence="2">Belongs to the glycosyl hydrolase 13 family.</text>
</comment>
<dbReference type="InterPro" id="IPR032091">
    <property type="entry name" value="Malt_amylase-like_C"/>
</dbReference>
<comment type="subcellular location">
    <subcellularLocation>
        <location evidence="1">Cytoplasm</location>
    </subcellularLocation>
</comment>
<dbReference type="Gene3D" id="2.60.40.1180">
    <property type="entry name" value="Golgi alpha-mannosidase II"/>
    <property type="match status" value="1"/>
</dbReference>
<gene>
    <name evidence="9" type="ORF">SAMN05421543_102120</name>
</gene>
<evidence type="ECO:0000256" key="7">
    <source>
        <dbReference type="ARBA" id="ARBA00038939"/>
    </source>
</evidence>
<feature type="domain" description="Glycosyl hydrolase family 13 catalytic" evidence="8">
    <location>
        <begin position="28"/>
        <end position="435"/>
    </location>
</feature>
<dbReference type="Pfam" id="PF00128">
    <property type="entry name" value="Alpha-amylase"/>
    <property type="match status" value="1"/>
</dbReference>
<evidence type="ECO:0000256" key="1">
    <source>
        <dbReference type="ARBA" id="ARBA00004496"/>
    </source>
</evidence>
<comment type="catalytic activity">
    <reaction evidence="6">
        <text>Hydrolysis of (1-&gt;6)-alpha-D-glucosidic linkages in some oligosaccharides produced from starch and glycogen by alpha-amylase, and in isomaltose.</text>
        <dbReference type="EC" id="3.2.1.10"/>
    </reaction>
</comment>
<dbReference type="EMBL" id="FPBV01000002">
    <property type="protein sequence ID" value="SFU45821.1"/>
    <property type="molecule type" value="Genomic_DNA"/>
</dbReference>
<dbReference type="Pfam" id="PF16657">
    <property type="entry name" value="Malt_amylase_C"/>
    <property type="match status" value="1"/>
</dbReference>
<dbReference type="InterPro" id="IPR013780">
    <property type="entry name" value="Glyco_hydro_b"/>
</dbReference>
<evidence type="ECO:0000256" key="5">
    <source>
        <dbReference type="ARBA" id="ARBA00023295"/>
    </source>
</evidence>
<dbReference type="GO" id="GO:0004574">
    <property type="term" value="F:oligo-1,6-glucosidase activity"/>
    <property type="evidence" value="ECO:0007669"/>
    <property type="project" value="UniProtKB-EC"/>
</dbReference>
<dbReference type="FunFam" id="3.20.20.80:FF:000064">
    <property type="entry name" value="Oligo-1,6-glucosidase"/>
    <property type="match status" value="1"/>
</dbReference>
<dbReference type="STRING" id="392015.SAMN05421543_102120"/>
<dbReference type="PANTHER" id="PTHR10357">
    <property type="entry name" value="ALPHA-AMYLASE FAMILY MEMBER"/>
    <property type="match status" value="1"/>
</dbReference>
<dbReference type="FunFam" id="2.60.40.1180:FF:000007">
    <property type="entry name" value="Sucrose isomerase"/>
    <property type="match status" value="1"/>
</dbReference>
<dbReference type="Gene3D" id="3.90.400.10">
    <property type="entry name" value="Oligo-1,6-glucosidase, Domain 2"/>
    <property type="match status" value="1"/>
</dbReference>
<evidence type="ECO:0000256" key="3">
    <source>
        <dbReference type="ARBA" id="ARBA00022490"/>
    </source>
</evidence>
<dbReference type="PANTHER" id="PTHR10357:SF184">
    <property type="entry name" value="OLIGO-1,6-GLUCOSIDASE 1"/>
    <property type="match status" value="1"/>
</dbReference>
<evidence type="ECO:0000256" key="2">
    <source>
        <dbReference type="ARBA" id="ARBA00008061"/>
    </source>
</evidence>
<keyword evidence="5" id="KW-0326">Glycosidase</keyword>
<dbReference type="GO" id="GO:0005737">
    <property type="term" value="C:cytoplasm"/>
    <property type="evidence" value="ECO:0007669"/>
    <property type="project" value="UniProtKB-SubCell"/>
</dbReference>
<keyword evidence="3" id="KW-0963">Cytoplasm</keyword>
<dbReference type="FunFam" id="3.90.400.10:FF:000002">
    <property type="entry name" value="Sucrose isomerase"/>
    <property type="match status" value="1"/>
</dbReference>
<keyword evidence="10" id="KW-1185">Reference proteome</keyword>
<dbReference type="AlphaFoldDB" id="A0A1I7GBU0"/>
<dbReference type="SMART" id="SM00642">
    <property type="entry name" value="Aamy"/>
    <property type="match status" value="1"/>
</dbReference>
<dbReference type="InterPro" id="IPR006047">
    <property type="entry name" value="GH13_cat_dom"/>
</dbReference>
<name>A0A1I7GBU0_9BACL</name>
<dbReference type="InterPro" id="IPR017853">
    <property type="entry name" value="GH"/>
</dbReference>
<organism evidence="9 10">
    <name type="scientific">Alicyclobacillus macrosporangiidus</name>
    <dbReference type="NCBI Taxonomy" id="392015"/>
    <lineage>
        <taxon>Bacteria</taxon>
        <taxon>Bacillati</taxon>
        <taxon>Bacillota</taxon>
        <taxon>Bacilli</taxon>
        <taxon>Bacillales</taxon>
        <taxon>Alicyclobacillaceae</taxon>
        <taxon>Alicyclobacillus</taxon>
    </lineage>
</organism>
<dbReference type="InterPro" id="IPR045857">
    <property type="entry name" value="O16G_dom_2"/>
</dbReference>
<evidence type="ECO:0000313" key="10">
    <source>
        <dbReference type="Proteomes" id="UP000183508"/>
    </source>
</evidence>
<proteinExistence type="inferred from homology"/>
<sequence>MSTSLATSTNAQPQSCRPAWWKEVVVYQIYPRSFMDTNGDGIGDLRGIIARLDYLQTLGVDVLWLNPIYDSPNDDMGYDIRDYRKIMAEFGTLDDFDELLRQVHARGMKLVMDLVANHTSDEHPWFVASRSSRDNPYRDWYIWRDGKDGREPNNWLSHFSVPAWTWDERTGQYYLHLFSRRQPDLNWENPKVREAIFDIMRFWLDKGIDGFRMDVINAIAKAEGLPDAPAQPGQRYAWGGQYFLNQPKVHDYLREMHEKILSKYDIMTVGETGGVTTEHALLFAGEDRHELNMVFQFEHMSIDATDGDKWRPRPWRLTELKAVMSRWQDELYGKAWNSLYWSNHDQPRVVSRFGNDGPYRVESAKMLATVLHMMQGTPYIYQGEEIGMTNCAFDRIEDYRDVEIHNLWQERVLKGGEDPAAILRVIHLKGRDNARTPMQWDDSPNAGFTTGTPWIRVNPNYPEINVRQAMADPNSIFHHYRRLIQLRKQHPVVVYGKYELLLPEDEEIWAYTRTFMDERWLVVANFFDGSPLFELPPAVPCQGGELLLANYPVEPHGEGVADENPPHRFRLRPYECRVYRLTGWR</sequence>
<accession>A0A1I7GBU0</accession>
<dbReference type="CDD" id="cd11333">
    <property type="entry name" value="AmyAc_SI_OligoGlu_DGase"/>
    <property type="match status" value="1"/>
</dbReference>